<dbReference type="InterPro" id="IPR036640">
    <property type="entry name" value="ABC1_TM_sf"/>
</dbReference>
<dbReference type="SMART" id="SM00382">
    <property type="entry name" value="AAA"/>
    <property type="match status" value="1"/>
</dbReference>
<dbReference type="STRING" id="93625.A0A409XP55"/>
<dbReference type="InterPro" id="IPR027417">
    <property type="entry name" value="P-loop_NTPase"/>
</dbReference>
<accession>A0A409XP55</accession>
<dbReference type="FunFam" id="3.40.50.300:FF:000186">
    <property type="entry name" value="ATP-binding cassette sub-family B member 7, mitochondrial"/>
    <property type="match status" value="1"/>
</dbReference>
<dbReference type="SUPFAM" id="SSF90123">
    <property type="entry name" value="ABC transporter transmembrane region"/>
    <property type="match status" value="1"/>
</dbReference>
<evidence type="ECO:0000256" key="6">
    <source>
        <dbReference type="ARBA" id="ARBA00022792"/>
    </source>
</evidence>
<evidence type="ECO:0000256" key="12">
    <source>
        <dbReference type="ARBA" id="ARBA00039906"/>
    </source>
</evidence>
<dbReference type="Gene3D" id="3.40.50.300">
    <property type="entry name" value="P-loop containing nucleotide triphosphate hydrolases"/>
    <property type="match status" value="1"/>
</dbReference>
<feature type="region of interest" description="Disordered" evidence="14">
    <location>
        <begin position="142"/>
        <end position="218"/>
    </location>
</feature>
<evidence type="ECO:0000313" key="19">
    <source>
        <dbReference type="Proteomes" id="UP000283269"/>
    </source>
</evidence>
<comment type="subunit">
    <text evidence="2">Homodimer.</text>
</comment>
<evidence type="ECO:0000313" key="18">
    <source>
        <dbReference type="EMBL" id="PPQ92585.1"/>
    </source>
</evidence>
<dbReference type="AlphaFoldDB" id="A0A409XP55"/>
<feature type="compositionally biased region" description="Low complexity" evidence="14">
    <location>
        <begin position="181"/>
        <end position="206"/>
    </location>
</feature>
<keyword evidence="8" id="KW-1278">Translocase</keyword>
<feature type="transmembrane region" description="Helical" evidence="15">
    <location>
        <begin position="281"/>
        <end position="300"/>
    </location>
</feature>
<evidence type="ECO:0000259" key="16">
    <source>
        <dbReference type="PROSITE" id="PS50893"/>
    </source>
</evidence>
<comment type="caution">
    <text evidence="18">The sequence shown here is derived from an EMBL/GenBank/DDBJ whole genome shotgun (WGS) entry which is preliminary data.</text>
</comment>
<dbReference type="InterPro" id="IPR017871">
    <property type="entry name" value="ABC_transporter-like_CS"/>
</dbReference>
<dbReference type="PROSITE" id="PS50929">
    <property type="entry name" value="ABC_TM1F"/>
    <property type="match status" value="1"/>
</dbReference>
<feature type="transmembrane region" description="Helical" evidence="15">
    <location>
        <begin position="357"/>
        <end position="384"/>
    </location>
</feature>
<keyword evidence="19" id="KW-1185">Reference proteome</keyword>
<dbReference type="EMBL" id="NHYD01001022">
    <property type="protein sequence ID" value="PPQ92585.1"/>
    <property type="molecule type" value="Genomic_DNA"/>
</dbReference>
<dbReference type="GO" id="GO:0016887">
    <property type="term" value="F:ATP hydrolysis activity"/>
    <property type="evidence" value="ECO:0007669"/>
    <property type="project" value="InterPro"/>
</dbReference>
<keyword evidence="5" id="KW-0547">Nucleotide-binding</keyword>
<dbReference type="GO" id="GO:0005524">
    <property type="term" value="F:ATP binding"/>
    <property type="evidence" value="ECO:0007669"/>
    <property type="project" value="UniProtKB-KW"/>
</dbReference>
<evidence type="ECO:0000256" key="3">
    <source>
        <dbReference type="ARBA" id="ARBA00022448"/>
    </source>
</evidence>
<proteinExistence type="inferred from homology"/>
<evidence type="ECO:0000256" key="14">
    <source>
        <dbReference type="SAM" id="MobiDB-lite"/>
    </source>
</evidence>
<protein>
    <recommendedName>
        <fullName evidence="12">Iron-sulfur clusters transporter ATM1, mitochondrial</fullName>
    </recommendedName>
    <alternativeName>
        <fullName evidence="13">Iron-sulfur clusters transporter atm1, mitochondrial</fullName>
    </alternativeName>
</protein>
<name>A0A409XP55_PSICY</name>
<dbReference type="GO" id="GO:0140359">
    <property type="term" value="F:ABC-type transporter activity"/>
    <property type="evidence" value="ECO:0007669"/>
    <property type="project" value="InterPro"/>
</dbReference>
<dbReference type="InterPro" id="IPR011527">
    <property type="entry name" value="ABC1_TM_dom"/>
</dbReference>
<dbReference type="Proteomes" id="UP000283269">
    <property type="component" value="Unassembled WGS sequence"/>
</dbReference>
<dbReference type="CDD" id="cd18582">
    <property type="entry name" value="ABC_6TM_ATM1_ABCB7"/>
    <property type="match status" value="1"/>
</dbReference>
<feature type="transmembrane region" description="Helical" evidence="15">
    <location>
        <begin position="242"/>
        <end position="261"/>
    </location>
</feature>
<evidence type="ECO:0000256" key="13">
    <source>
        <dbReference type="ARBA" id="ARBA00040792"/>
    </source>
</evidence>
<keyword evidence="10 15" id="KW-0472">Membrane</keyword>
<comment type="similarity">
    <text evidence="11">Belongs to the ABC transporter superfamily. ABCB family. Heavy Metal importer (TC 3.A.1.210) subfamily.</text>
</comment>
<dbReference type="PROSITE" id="PS50893">
    <property type="entry name" value="ABC_TRANSPORTER_2"/>
    <property type="match status" value="1"/>
</dbReference>
<evidence type="ECO:0000256" key="1">
    <source>
        <dbReference type="ARBA" id="ARBA00004448"/>
    </source>
</evidence>
<gene>
    <name evidence="18" type="ORF">CVT25_007277</name>
</gene>
<evidence type="ECO:0000259" key="17">
    <source>
        <dbReference type="PROSITE" id="PS50929"/>
    </source>
</evidence>
<keyword evidence="7" id="KW-0067">ATP-binding</keyword>
<evidence type="ECO:0000256" key="15">
    <source>
        <dbReference type="SAM" id="Phobius"/>
    </source>
</evidence>
<organism evidence="18 19">
    <name type="scientific">Psilocybe cyanescens</name>
    <dbReference type="NCBI Taxonomy" id="93625"/>
    <lineage>
        <taxon>Eukaryota</taxon>
        <taxon>Fungi</taxon>
        <taxon>Dikarya</taxon>
        <taxon>Basidiomycota</taxon>
        <taxon>Agaricomycotina</taxon>
        <taxon>Agaricomycetes</taxon>
        <taxon>Agaricomycetidae</taxon>
        <taxon>Agaricales</taxon>
        <taxon>Agaricineae</taxon>
        <taxon>Strophariaceae</taxon>
        <taxon>Psilocybe</taxon>
    </lineage>
</organism>
<dbReference type="SUPFAM" id="SSF52540">
    <property type="entry name" value="P-loop containing nucleoside triphosphate hydrolases"/>
    <property type="match status" value="1"/>
</dbReference>
<dbReference type="Pfam" id="PF00664">
    <property type="entry name" value="ABC_membrane"/>
    <property type="match status" value="1"/>
</dbReference>
<evidence type="ECO:0000256" key="7">
    <source>
        <dbReference type="ARBA" id="ARBA00022840"/>
    </source>
</evidence>
<feature type="domain" description="ABC transporter" evidence="16">
    <location>
        <begin position="567"/>
        <end position="803"/>
    </location>
</feature>
<evidence type="ECO:0000256" key="2">
    <source>
        <dbReference type="ARBA" id="ARBA00011738"/>
    </source>
</evidence>
<dbReference type="InParanoid" id="A0A409XP55"/>
<dbReference type="CDD" id="cd03253">
    <property type="entry name" value="ABCC_ATM1_transporter"/>
    <property type="match status" value="1"/>
</dbReference>
<feature type="transmembrane region" description="Helical" evidence="15">
    <location>
        <begin position="480"/>
        <end position="498"/>
    </location>
</feature>
<feature type="transmembrane region" description="Helical" evidence="15">
    <location>
        <begin position="390"/>
        <end position="406"/>
    </location>
</feature>
<dbReference type="InterPro" id="IPR039421">
    <property type="entry name" value="Type_1_exporter"/>
</dbReference>
<keyword evidence="3" id="KW-0813">Transport</keyword>
<dbReference type="PANTHER" id="PTHR24221:SF402">
    <property type="entry name" value="IRON-SULFUR CLUSTERS TRANSPORTER ABCB7, MITOCHONDRIAL"/>
    <property type="match status" value="1"/>
</dbReference>
<evidence type="ECO:0000256" key="9">
    <source>
        <dbReference type="ARBA" id="ARBA00022989"/>
    </source>
</evidence>
<evidence type="ECO:0000256" key="5">
    <source>
        <dbReference type="ARBA" id="ARBA00022741"/>
    </source>
</evidence>
<sequence>MAVSICVRLENAAARGMGMSTSLGKAVMGVELKVSCGYVRDGGKSGMRSRTRGLVSRRDIPPLAHAASNSTSHRMLGPAGSPELGTRLHAHAHALSRHVLSNCRPTSPAFKFDGPSSYSRSLHSRAQGTIPVSDVWKATVASRGGGRRHFQHMAPPPPSEDTPSLKTKTTNSVPQPPPPVSTSAPQSPASSTPGSSSSESSSTAPPSDKEHPSNAEQRRTDWSIIKRLMVNVWPKNDWKTRLTVLGGFALLVLAKILNVQVPQIFKSVVDSLNVDITSASTVWVLAGSLIIGYGAARIGAALSSELLNAVFANIGQRAVRKVARQTFEHLLNLDLKFHLNRQTGGLTRAIDRGTKGITFLLQAIIFRIAPTALEISMVCGILTYKFGWDFAAITALAMVAYTWFTVRTTSWRTRFRREANQADNKAATVAVDSLINFEAVKHFNNEKYEIAQYDKHLQDYEKSSVKITTSLAYLNSGQNVIFSSALTLAMFLAAQGVVNGTMTVGDLVMVNQLIFQLSLPLNFLGTIYREMRQNLLDMEVLYKLVEENTPPKDAVDAQPLHLQGGSIRFENVAFGYHPDRPIFRNLSFTVPAGKKVAIVGPSGCGKSTVFRLLYRFYEPGAGRIYIDEQDVTRVQLESLRRAIGVVPQDTPLFHADIMHNVRYGRLDATDEEVKEAARKANVDKTIARLPAGYATMVGERGLMISGGEKQRLAVARVMLKDPPILFFDEATSALDAHTESELMKNINTALLDKARTSIFIAHRLRTVVESDLIIVLREGEVVEQGTHEELMKLRGLYYSMWQQQASLERIEEEEAAQEG</sequence>
<comment type="subcellular location">
    <subcellularLocation>
        <location evidence="1">Mitochondrion inner membrane</location>
        <topology evidence="1">Multi-pass membrane protein</topology>
    </subcellularLocation>
</comment>
<evidence type="ECO:0000256" key="10">
    <source>
        <dbReference type="ARBA" id="ARBA00023136"/>
    </source>
</evidence>
<dbReference type="OrthoDB" id="6500128at2759"/>
<dbReference type="GO" id="GO:0006879">
    <property type="term" value="P:intracellular iron ion homeostasis"/>
    <property type="evidence" value="ECO:0007669"/>
    <property type="project" value="TreeGrafter"/>
</dbReference>
<dbReference type="Pfam" id="PF00005">
    <property type="entry name" value="ABC_tran"/>
    <property type="match status" value="1"/>
</dbReference>
<evidence type="ECO:0000256" key="8">
    <source>
        <dbReference type="ARBA" id="ARBA00022967"/>
    </source>
</evidence>
<dbReference type="GO" id="GO:0140466">
    <property type="term" value="P:iron-sulfur cluster export from the mitochondrion"/>
    <property type="evidence" value="ECO:0007669"/>
    <property type="project" value="UniProtKB-ARBA"/>
</dbReference>
<dbReference type="FunFam" id="1.20.1560.10:FF:000004">
    <property type="entry name" value="ATP-binding cassette sub-family B member 7"/>
    <property type="match status" value="1"/>
</dbReference>
<dbReference type="PANTHER" id="PTHR24221">
    <property type="entry name" value="ATP-BINDING CASSETTE SUB-FAMILY B"/>
    <property type="match status" value="1"/>
</dbReference>
<keyword evidence="4 15" id="KW-0812">Transmembrane</keyword>
<dbReference type="GO" id="GO:0005743">
    <property type="term" value="C:mitochondrial inner membrane"/>
    <property type="evidence" value="ECO:0007669"/>
    <property type="project" value="UniProtKB-SubCell"/>
</dbReference>
<feature type="domain" description="ABC transmembrane type-1" evidence="17">
    <location>
        <begin position="245"/>
        <end position="533"/>
    </location>
</feature>
<keyword evidence="6" id="KW-0999">Mitochondrion inner membrane</keyword>
<reference evidence="18 19" key="1">
    <citation type="journal article" date="2018" name="Evol. Lett.">
        <title>Horizontal gene cluster transfer increased hallucinogenic mushroom diversity.</title>
        <authorList>
            <person name="Reynolds H.T."/>
            <person name="Vijayakumar V."/>
            <person name="Gluck-Thaler E."/>
            <person name="Korotkin H.B."/>
            <person name="Matheny P.B."/>
            <person name="Slot J.C."/>
        </authorList>
    </citation>
    <scope>NUCLEOTIDE SEQUENCE [LARGE SCALE GENOMIC DNA]</scope>
    <source>
        <strain evidence="18 19">2631</strain>
    </source>
</reference>
<dbReference type="InterPro" id="IPR003593">
    <property type="entry name" value="AAA+_ATPase"/>
</dbReference>
<dbReference type="InterPro" id="IPR003439">
    <property type="entry name" value="ABC_transporter-like_ATP-bd"/>
</dbReference>
<dbReference type="PROSITE" id="PS00211">
    <property type="entry name" value="ABC_TRANSPORTER_1"/>
    <property type="match status" value="1"/>
</dbReference>
<evidence type="ECO:0000256" key="11">
    <source>
        <dbReference type="ARBA" id="ARBA00024363"/>
    </source>
</evidence>
<feature type="compositionally biased region" description="Basic and acidic residues" evidence="14">
    <location>
        <begin position="207"/>
        <end position="218"/>
    </location>
</feature>
<keyword evidence="6" id="KW-0496">Mitochondrion</keyword>
<keyword evidence="9 15" id="KW-1133">Transmembrane helix</keyword>
<dbReference type="Gene3D" id="1.20.1560.10">
    <property type="entry name" value="ABC transporter type 1, transmembrane domain"/>
    <property type="match status" value="1"/>
</dbReference>
<evidence type="ECO:0000256" key="4">
    <source>
        <dbReference type="ARBA" id="ARBA00022692"/>
    </source>
</evidence>
<dbReference type="FunCoup" id="A0A409XP55">
    <property type="interactions" value="346"/>
</dbReference>
<feature type="compositionally biased region" description="Polar residues" evidence="14">
    <location>
        <begin position="161"/>
        <end position="171"/>
    </location>
</feature>